<evidence type="ECO:0008006" key="4">
    <source>
        <dbReference type="Google" id="ProtNLM"/>
    </source>
</evidence>
<dbReference type="KEGG" id="pswu:SY83_20855"/>
<accession>A0A172TPW8</accession>
<evidence type="ECO:0000256" key="1">
    <source>
        <dbReference type="SAM" id="Phobius"/>
    </source>
</evidence>
<feature type="transmembrane region" description="Helical" evidence="1">
    <location>
        <begin position="200"/>
        <end position="221"/>
    </location>
</feature>
<feature type="transmembrane region" description="Helical" evidence="1">
    <location>
        <begin position="145"/>
        <end position="169"/>
    </location>
</feature>
<keyword evidence="1" id="KW-1133">Transmembrane helix</keyword>
<dbReference type="Proteomes" id="UP000076927">
    <property type="component" value="Chromosome"/>
</dbReference>
<dbReference type="AlphaFoldDB" id="A0A172TPW8"/>
<dbReference type="PATRIC" id="fig|1178515.4.peg.4224"/>
<dbReference type="Pfam" id="PF06182">
    <property type="entry name" value="ABC2_membrane_6"/>
    <property type="match status" value="1"/>
</dbReference>
<evidence type="ECO:0000313" key="3">
    <source>
        <dbReference type="Proteomes" id="UP000076927"/>
    </source>
</evidence>
<dbReference type="PANTHER" id="PTHR36833">
    <property type="entry name" value="SLR0610 PROTEIN-RELATED"/>
    <property type="match status" value="1"/>
</dbReference>
<organism evidence="2 3">
    <name type="scientific">Paenibacillus swuensis</name>
    <dbReference type="NCBI Taxonomy" id="1178515"/>
    <lineage>
        <taxon>Bacteria</taxon>
        <taxon>Bacillati</taxon>
        <taxon>Bacillota</taxon>
        <taxon>Bacilli</taxon>
        <taxon>Bacillales</taxon>
        <taxon>Paenibacillaceae</taxon>
        <taxon>Paenibacillus</taxon>
    </lineage>
</organism>
<dbReference type="PANTHER" id="PTHR36833:SF1">
    <property type="entry name" value="INTEGRAL MEMBRANE TRANSPORT PROTEIN"/>
    <property type="match status" value="1"/>
</dbReference>
<dbReference type="EMBL" id="CP011388">
    <property type="protein sequence ID" value="ANE49088.1"/>
    <property type="molecule type" value="Genomic_DNA"/>
</dbReference>
<keyword evidence="1" id="KW-0472">Membrane</keyword>
<feature type="transmembrane region" description="Helical" evidence="1">
    <location>
        <begin position="241"/>
        <end position="258"/>
    </location>
</feature>
<feature type="transmembrane region" description="Helical" evidence="1">
    <location>
        <begin position="67"/>
        <end position="87"/>
    </location>
</feature>
<protein>
    <recommendedName>
        <fullName evidence="4">ABC transporter permease</fullName>
    </recommendedName>
</protein>
<dbReference type="InterPro" id="IPR010390">
    <property type="entry name" value="ABC-2_transporter-like"/>
</dbReference>
<keyword evidence="3" id="KW-1185">Reference proteome</keyword>
<dbReference type="STRING" id="1178515.SY83_20855"/>
<feature type="transmembrane region" description="Helical" evidence="1">
    <location>
        <begin position="25"/>
        <end position="47"/>
    </location>
</feature>
<gene>
    <name evidence="2" type="ORF">SY83_20855</name>
</gene>
<sequence length="270" mass="30893">MAEMKHYGSVAYCFARLAIQRQLEYPLFLVSWFLMIPIQYFSGIWMIQIIVERFQALKGWEFPELAFIYGLALLSHGLLVVFFINTWHMDHMVIEGLFDRLLLRPMSVFFQLVASYVNFIGLVDLIPGIIIFLYACNAVGFDWTFINICKLISVIIGGVLLRAALFIALGSISFWTKRNSSTVSFALTILDRVTMYPITLYPYLVQVLFTFILPIGFISFYPAADFLQQDAPFHLPLNMAIWSPLIGILCFSLSLLVFKLGMKHYESSGS</sequence>
<reference evidence="2 3" key="1">
    <citation type="submission" date="2015-01" db="EMBL/GenBank/DDBJ databases">
        <title>Paenibacillus swuensis/DY6/whole genome sequencing.</title>
        <authorList>
            <person name="Kim M.K."/>
            <person name="Srinivasan S."/>
            <person name="Lee J.-J."/>
        </authorList>
    </citation>
    <scope>NUCLEOTIDE SEQUENCE [LARGE SCALE GENOMIC DNA]</scope>
    <source>
        <strain evidence="2 3">DY6</strain>
    </source>
</reference>
<name>A0A172TPW8_9BACL</name>
<feature type="transmembrane region" description="Helical" evidence="1">
    <location>
        <begin position="108"/>
        <end position="133"/>
    </location>
</feature>
<keyword evidence="1" id="KW-0812">Transmembrane</keyword>
<evidence type="ECO:0000313" key="2">
    <source>
        <dbReference type="EMBL" id="ANE49088.1"/>
    </source>
</evidence>
<proteinExistence type="predicted"/>